<feature type="signal peptide" evidence="3">
    <location>
        <begin position="1"/>
        <end position="17"/>
    </location>
</feature>
<evidence type="ECO:0000313" key="6">
    <source>
        <dbReference type="Proteomes" id="UP001314169"/>
    </source>
</evidence>
<dbReference type="InterPro" id="IPR036404">
    <property type="entry name" value="Jacalin-like_lectin_dom_sf"/>
</dbReference>
<dbReference type="SMART" id="SM00915">
    <property type="entry name" value="Jacalin"/>
    <property type="match status" value="1"/>
</dbReference>
<dbReference type="PANTHER" id="PTHR33589">
    <property type="entry name" value="OS11G0524900 PROTEIN"/>
    <property type="match status" value="1"/>
</dbReference>
<sequence length="173" mass="18974">MLLWLTLAVLCSTACWADQMYGNARGTYFSSTPDNTNDISGIRVSVSPIGIIRSVQLRYGSNWSRIYGVSGGRAQEFLLGPDEYIIGLVGSHRIYIRYLVVYTNLGRWAPFGKESGYTFTASPSDPGKILTGIFGRIQALGITGIGLKWDYPLSVPPSQPPTTAQNKEKEKTS</sequence>
<name>A0ABP0A2T6_PIPNA</name>
<dbReference type="InterPro" id="IPR001229">
    <property type="entry name" value="Jacalin-like_lectin_dom"/>
</dbReference>
<evidence type="ECO:0000256" key="1">
    <source>
        <dbReference type="ARBA" id="ARBA00022729"/>
    </source>
</evidence>
<dbReference type="PANTHER" id="PTHR33589:SF1">
    <property type="entry name" value="ZYMOGEN GRANULE PROTEIN 16 HOMOLOG B"/>
    <property type="match status" value="1"/>
</dbReference>
<evidence type="ECO:0000256" key="2">
    <source>
        <dbReference type="ARBA" id="ARBA00022734"/>
    </source>
</evidence>
<feature type="domain" description="Jacalin-type lectin" evidence="4">
    <location>
        <begin position="15"/>
        <end position="151"/>
    </location>
</feature>
<organism evidence="5 6">
    <name type="scientific">Pipistrellus nathusii</name>
    <name type="common">Nathusius' pipistrelle</name>
    <dbReference type="NCBI Taxonomy" id="59473"/>
    <lineage>
        <taxon>Eukaryota</taxon>
        <taxon>Metazoa</taxon>
        <taxon>Chordata</taxon>
        <taxon>Craniata</taxon>
        <taxon>Vertebrata</taxon>
        <taxon>Euteleostomi</taxon>
        <taxon>Mammalia</taxon>
        <taxon>Eutheria</taxon>
        <taxon>Laurasiatheria</taxon>
        <taxon>Chiroptera</taxon>
        <taxon>Yangochiroptera</taxon>
        <taxon>Vespertilionidae</taxon>
        <taxon>Pipistrellus</taxon>
    </lineage>
</organism>
<dbReference type="EMBL" id="OY882861">
    <property type="protein sequence ID" value="CAK6444785.1"/>
    <property type="molecule type" value="Genomic_DNA"/>
</dbReference>
<dbReference type="SUPFAM" id="SSF51101">
    <property type="entry name" value="Mannose-binding lectins"/>
    <property type="match status" value="1"/>
</dbReference>
<dbReference type="PROSITE" id="PS51752">
    <property type="entry name" value="JACALIN_LECTIN"/>
    <property type="match status" value="1"/>
</dbReference>
<dbReference type="Pfam" id="PF01419">
    <property type="entry name" value="Jacalin"/>
    <property type="match status" value="1"/>
</dbReference>
<accession>A0ABP0A2T6</accession>
<proteinExistence type="predicted"/>
<keyword evidence="2" id="KW-0430">Lectin</keyword>
<evidence type="ECO:0000313" key="5">
    <source>
        <dbReference type="EMBL" id="CAK6444785.1"/>
    </source>
</evidence>
<gene>
    <name evidence="5" type="ORF">MPIPNATIZW_LOCUS13091</name>
</gene>
<reference evidence="5" key="1">
    <citation type="submission" date="2023-12" db="EMBL/GenBank/DDBJ databases">
        <authorList>
            <person name="Brown T."/>
        </authorList>
    </citation>
    <scope>NUCLEOTIDE SEQUENCE</scope>
</reference>
<feature type="chain" id="PRO_5047396307" description="Jacalin-type lectin domain-containing protein" evidence="3">
    <location>
        <begin position="18"/>
        <end position="173"/>
    </location>
</feature>
<dbReference type="Proteomes" id="UP001314169">
    <property type="component" value="Chromosome 4"/>
</dbReference>
<keyword evidence="6" id="KW-1185">Reference proteome</keyword>
<dbReference type="Gene3D" id="2.100.10.30">
    <property type="entry name" value="Jacalin-like lectin domain"/>
    <property type="match status" value="1"/>
</dbReference>
<evidence type="ECO:0000259" key="4">
    <source>
        <dbReference type="PROSITE" id="PS51752"/>
    </source>
</evidence>
<keyword evidence="1 3" id="KW-0732">Signal</keyword>
<protein>
    <recommendedName>
        <fullName evidence="4">Jacalin-type lectin domain-containing protein</fullName>
    </recommendedName>
</protein>
<evidence type="ECO:0000256" key="3">
    <source>
        <dbReference type="SAM" id="SignalP"/>
    </source>
</evidence>
<dbReference type="InterPro" id="IPR052321">
    <property type="entry name" value="PolyBind_ProtTraffic"/>
</dbReference>